<feature type="domain" description="Methyltransferase type 11" evidence="4">
    <location>
        <begin position="50"/>
        <end position="149"/>
    </location>
</feature>
<dbReference type="Gene3D" id="3.40.50.150">
    <property type="entry name" value="Vaccinia Virus protein VP39"/>
    <property type="match status" value="1"/>
</dbReference>
<keyword evidence="2" id="KW-0489">Methyltransferase</keyword>
<dbReference type="GO" id="GO:0008757">
    <property type="term" value="F:S-adenosylmethionine-dependent methyltransferase activity"/>
    <property type="evidence" value="ECO:0007669"/>
    <property type="project" value="InterPro"/>
</dbReference>
<keyword evidence="3" id="KW-0808">Transferase</keyword>
<comment type="similarity">
    <text evidence="1">Belongs to the methyltransferase superfamily.</text>
</comment>
<dbReference type="SUPFAM" id="SSF53335">
    <property type="entry name" value="S-adenosyl-L-methionine-dependent methyltransferases"/>
    <property type="match status" value="1"/>
</dbReference>
<dbReference type="PANTHER" id="PTHR44942">
    <property type="entry name" value="METHYLTRANSF_11 DOMAIN-CONTAINING PROTEIN"/>
    <property type="match status" value="1"/>
</dbReference>
<evidence type="ECO:0000256" key="1">
    <source>
        <dbReference type="ARBA" id="ARBA00008361"/>
    </source>
</evidence>
<organism evidence="5">
    <name type="scientific">Psilocybe cubensis</name>
    <name type="common">Psychedelic mushroom</name>
    <name type="synonym">Stropharia cubensis</name>
    <dbReference type="NCBI Taxonomy" id="181762"/>
    <lineage>
        <taxon>Eukaryota</taxon>
        <taxon>Fungi</taxon>
        <taxon>Dikarya</taxon>
        <taxon>Basidiomycota</taxon>
        <taxon>Agaricomycotina</taxon>
        <taxon>Agaricomycetes</taxon>
        <taxon>Agaricomycetidae</taxon>
        <taxon>Agaricales</taxon>
        <taxon>Agaricineae</taxon>
        <taxon>Strophariaceae</taxon>
        <taxon>Psilocybe</taxon>
    </lineage>
</organism>
<dbReference type="Pfam" id="PF08241">
    <property type="entry name" value="Methyltransf_11"/>
    <property type="match status" value="1"/>
</dbReference>
<proteinExistence type="inferred from homology"/>
<gene>
    <name evidence="5" type="ORF">JR316_003753</name>
</gene>
<comment type="caution">
    <text evidence="5">The sequence shown here is derived from an EMBL/GenBank/DDBJ whole genome shotgun (WGS) entry which is preliminary data.</text>
</comment>
<protein>
    <recommendedName>
        <fullName evidence="4">Methyltransferase type 11 domain-containing protein</fullName>
    </recommendedName>
</protein>
<dbReference type="OrthoDB" id="66144at2759"/>
<dbReference type="InterPro" id="IPR029063">
    <property type="entry name" value="SAM-dependent_MTases_sf"/>
</dbReference>
<dbReference type="InterPro" id="IPR051052">
    <property type="entry name" value="Diverse_substrate_MTase"/>
</dbReference>
<dbReference type="EMBL" id="JAFIQS010000003">
    <property type="protein sequence ID" value="KAG5171666.1"/>
    <property type="molecule type" value="Genomic_DNA"/>
</dbReference>
<dbReference type="InterPro" id="IPR013216">
    <property type="entry name" value="Methyltransf_11"/>
</dbReference>
<reference evidence="5" key="1">
    <citation type="submission" date="2021-02" db="EMBL/GenBank/DDBJ databases">
        <title>Psilocybe cubensis genome.</title>
        <authorList>
            <person name="Mckernan K.J."/>
            <person name="Crawford S."/>
            <person name="Trippe A."/>
            <person name="Kane L.T."/>
            <person name="Mclaughlin S."/>
        </authorList>
    </citation>
    <scope>NUCLEOTIDE SEQUENCE [LARGE SCALE GENOMIC DNA]</scope>
    <source>
        <strain evidence="5">MGC-MH-2018</strain>
    </source>
</reference>
<dbReference type="CDD" id="cd02440">
    <property type="entry name" value="AdoMet_MTases"/>
    <property type="match status" value="1"/>
</dbReference>
<name>A0A8H8CN90_PSICU</name>
<sequence>MSTPKVHKIAQEGFGAGTNELYDRIRPSYQPPALDFIRESLKGVGPFNILEIGSGTGIFTRAILADPKWNPLIKELKAKEPSAGMREVFSRTVKDERVSTSEGFFHDTGIEDEWADLIVIAQAFHWCPDYDAASAEFDRVLKPTGTLAFIWNLEDRDGAPWVAKVRDLYELYEQGTPQFRHEKWRATFDTPSYQKAFEPPREKQWTYILQGTKEGVVDRASSKSYIAVLPDTKKKEVQEEIRKIVDADSEKRWIDEPKGIFEYPYKCWVVLAHKKQV</sequence>
<evidence type="ECO:0000259" key="4">
    <source>
        <dbReference type="Pfam" id="PF08241"/>
    </source>
</evidence>
<evidence type="ECO:0000256" key="3">
    <source>
        <dbReference type="ARBA" id="ARBA00022679"/>
    </source>
</evidence>
<accession>A0A8H8CN90</accession>
<dbReference type="AlphaFoldDB" id="A0A8H8CN90"/>
<dbReference type="GO" id="GO:0032259">
    <property type="term" value="P:methylation"/>
    <property type="evidence" value="ECO:0007669"/>
    <property type="project" value="UniProtKB-KW"/>
</dbReference>
<evidence type="ECO:0000313" key="5">
    <source>
        <dbReference type="EMBL" id="KAG5171666.1"/>
    </source>
</evidence>
<evidence type="ECO:0000256" key="2">
    <source>
        <dbReference type="ARBA" id="ARBA00022603"/>
    </source>
</evidence>
<dbReference type="PANTHER" id="PTHR44942:SF4">
    <property type="entry name" value="METHYLTRANSFERASE TYPE 11 DOMAIN-CONTAINING PROTEIN"/>
    <property type="match status" value="1"/>
</dbReference>